<dbReference type="GO" id="GO:0046872">
    <property type="term" value="F:metal ion binding"/>
    <property type="evidence" value="ECO:0007669"/>
    <property type="project" value="UniProtKB-KW"/>
</dbReference>
<evidence type="ECO:0000313" key="8">
    <source>
        <dbReference type="Proteomes" id="UP000521868"/>
    </source>
</evidence>
<dbReference type="InterPro" id="IPR050377">
    <property type="entry name" value="Radical_SAM_PqqE_MftC-like"/>
</dbReference>
<sequence length="312" mass="34320">MAVVAALPVLSEHEAALTYNITFVVPASKCNLNCPACFIKARNEVSKAEAWLSPSDYRKIITAAADRYEHLRVAIQGYEPLLPESWEYTFSILDEARAHGLSSSFVTNGTYLETRLHELISLEVGAVTVSVDSPSGHYHDLGRGALGAHAKAVSGLDKALKLPELANKMIVASMLQPHRHHYLDGMAQWLANRGAKKWVVGPMLSPRAKGTVDTIPDIFSTLYRLQSEAHAAGVKLVIDDEFSLIKDELPDKVSPLHKLAIRRLKRLERTIRFSPSGRASVGAEILGEIDHDMPRWVPAEESGDAFLERALA</sequence>
<dbReference type="SUPFAM" id="SSF102114">
    <property type="entry name" value="Radical SAM enzymes"/>
    <property type="match status" value="1"/>
</dbReference>
<dbReference type="CDD" id="cd01335">
    <property type="entry name" value="Radical_SAM"/>
    <property type="match status" value="1"/>
</dbReference>
<accession>A0A7X6DGQ5</accession>
<dbReference type="Pfam" id="PF04055">
    <property type="entry name" value="Radical_SAM"/>
    <property type="match status" value="1"/>
</dbReference>
<feature type="domain" description="Radical SAM core" evidence="6">
    <location>
        <begin position="25"/>
        <end position="160"/>
    </location>
</feature>
<dbReference type="GO" id="GO:0051536">
    <property type="term" value="F:iron-sulfur cluster binding"/>
    <property type="evidence" value="ECO:0007669"/>
    <property type="project" value="UniProtKB-KW"/>
</dbReference>
<evidence type="ECO:0000313" key="7">
    <source>
        <dbReference type="EMBL" id="NKE66854.1"/>
    </source>
</evidence>
<dbReference type="PANTHER" id="PTHR11228:SF7">
    <property type="entry name" value="PQQA PEPTIDE CYCLASE"/>
    <property type="match status" value="1"/>
</dbReference>
<name>A0A7X6DGQ5_9BURK</name>
<dbReference type="Proteomes" id="UP000521868">
    <property type="component" value="Unassembled WGS sequence"/>
</dbReference>
<keyword evidence="5" id="KW-0411">Iron-sulfur</keyword>
<keyword evidence="8" id="KW-1185">Reference proteome</keyword>
<evidence type="ECO:0000256" key="3">
    <source>
        <dbReference type="ARBA" id="ARBA00022723"/>
    </source>
</evidence>
<dbReference type="AlphaFoldDB" id="A0A7X6DGQ5"/>
<dbReference type="SFLD" id="SFLDG01067">
    <property type="entry name" value="SPASM/twitch_domain_containing"/>
    <property type="match status" value="1"/>
</dbReference>
<comment type="cofactor">
    <cofactor evidence="1">
        <name>[4Fe-4S] cluster</name>
        <dbReference type="ChEBI" id="CHEBI:49883"/>
    </cofactor>
</comment>
<keyword evidence="2" id="KW-0949">S-adenosyl-L-methionine</keyword>
<comment type="caution">
    <text evidence="7">The sequence shown here is derived from an EMBL/GenBank/DDBJ whole genome shotgun (WGS) entry which is preliminary data.</text>
</comment>
<keyword evidence="3" id="KW-0479">Metal-binding</keyword>
<evidence type="ECO:0000256" key="1">
    <source>
        <dbReference type="ARBA" id="ARBA00001966"/>
    </source>
</evidence>
<protein>
    <submittedName>
        <fullName evidence="7">Radical SAM protein</fullName>
    </submittedName>
</protein>
<dbReference type="InterPro" id="IPR013785">
    <property type="entry name" value="Aldolase_TIM"/>
</dbReference>
<dbReference type="RefSeq" id="WP_168107972.1">
    <property type="nucleotide sequence ID" value="NZ_VTOX01000004.1"/>
</dbReference>
<dbReference type="InterPro" id="IPR007197">
    <property type="entry name" value="rSAM"/>
</dbReference>
<gene>
    <name evidence="7" type="ORF">RAMLITH_13575</name>
</gene>
<reference evidence="7 8" key="1">
    <citation type="journal article" date="2020" name="Nature">
        <title>Bacterial chemolithoautotrophy via manganese oxidation.</title>
        <authorList>
            <person name="Yu H."/>
            <person name="Leadbetter J.R."/>
        </authorList>
    </citation>
    <scope>NUCLEOTIDE SEQUENCE [LARGE SCALE GENOMIC DNA]</scope>
    <source>
        <strain evidence="7 8">RBP-1</strain>
    </source>
</reference>
<organism evidence="7 8">
    <name type="scientific">Ramlibacter lithotrophicus</name>
    <dbReference type="NCBI Taxonomy" id="2606681"/>
    <lineage>
        <taxon>Bacteria</taxon>
        <taxon>Pseudomonadati</taxon>
        <taxon>Pseudomonadota</taxon>
        <taxon>Betaproteobacteria</taxon>
        <taxon>Burkholderiales</taxon>
        <taxon>Comamonadaceae</taxon>
        <taxon>Ramlibacter</taxon>
    </lineage>
</organism>
<dbReference type="PANTHER" id="PTHR11228">
    <property type="entry name" value="RADICAL SAM DOMAIN PROTEIN"/>
    <property type="match status" value="1"/>
</dbReference>
<proteinExistence type="predicted"/>
<evidence type="ECO:0000256" key="5">
    <source>
        <dbReference type="ARBA" id="ARBA00023014"/>
    </source>
</evidence>
<keyword evidence="4" id="KW-0408">Iron</keyword>
<evidence type="ECO:0000259" key="6">
    <source>
        <dbReference type="Pfam" id="PF04055"/>
    </source>
</evidence>
<evidence type="ECO:0000256" key="4">
    <source>
        <dbReference type="ARBA" id="ARBA00023004"/>
    </source>
</evidence>
<evidence type="ECO:0000256" key="2">
    <source>
        <dbReference type="ARBA" id="ARBA00022691"/>
    </source>
</evidence>
<dbReference type="GO" id="GO:0003824">
    <property type="term" value="F:catalytic activity"/>
    <property type="evidence" value="ECO:0007669"/>
    <property type="project" value="InterPro"/>
</dbReference>
<dbReference type="InterPro" id="IPR058240">
    <property type="entry name" value="rSAM_sf"/>
</dbReference>
<dbReference type="EMBL" id="VTOX01000004">
    <property type="protein sequence ID" value="NKE66854.1"/>
    <property type="molecule type" value="Genomic_DNA"/>
</dbReference>
<dbReference type="SFLD" id="SFLDS00029">
    <property type="entry name" value="Radical_SAM"/>
    <property type="match status" value="1"/>
</dbReference>
<dbReference type="Gene3D" id="3.20.20.70">
    <property type="entry name" value="Aldolase class I"/>
    <property type="match status" value="1"/>
</dbReference>